<proteinExistence type="inferred from homology"/>
<evidence type="ECO:0000256" key="1">
    <source>
        <dbReference type="ARBA" id="ARBA00004610"/>
    </source>
</evidence>
<evidence type="ECO:0000256" key="12">
    <source>
        <dbReference type="RuleBase" id="RU010713"/>
    </source>
</evidence>
<evidence type="ECO:0000313" key="14">
    <source>
        <dbReference type="WBParaSite" id="PSAMB.scaffold13107size2429.g35278.t1"/>
    </source>
</evidence>
<dbReference type="Proteomes" id="UP000887566">
    <property type="component" value="Unplaced"/>
</dbReference>
<keyword evidence="9 12" id="KW-0406">Ion transport</keyword>
<evidence type="ECO:0000256" key="8">
    <source>
        <dbReference type="ARBA" id="ARBA00022989"/>
    </source>
</evidence>
<dbReference type="GO" id="GO:0034220">
    <property type="term" value="P:monoatomic ion transmembrane transport"/>
    <property type="evidence" value="ECO:0007669"/>
    <property type="project" value="UniProtKB-KW"/>
</dbReference>
<keyword evidence="3 12" id="KW-0813">Transport</keyword>
<dbReference type="PANTHER" id="PTHR11893:SF45">
    <property type="entry name" value="INNEXIN"/>
    <property type="match status" value="1"/>
</dbReference>
<keyword evidence="11 12" id="KW-0407">Ion channel</keyword>
<comment type="subcellular location">
    <subcellularLocation>
        <location evidence="1">Cell junction</location>
        <location evidence="1">Gap junction</location>
    </subcellularLocation>
    <subcellularLocation>
        <location evidence="2 12">Cell membrane</location>
        <topology evidence="2 12">Multi-pass membrane protein</topology>
    </subcellularLocation>
</comment>
<name>A0A914UY99_9BILA</name>
<keyword evidence="7" id="KW-0965">Cell junction</keyword>
<dbReference type="Pfam" id="PF00876">
    <property type="entry name" value="Innexin"/>
    <property type="match status" value="2"/>
</dbReference>
<accession>A0A914UY99</accession>
<dbReference type="WBParaSite" id="PSAMB.scaffold13107size2429.g35278.t1">
    <property type="protein sequence ID" value="PSAMB.scaffold13107size2429.g35278.t1"/>
    <property type="gene ID" value="PSAMB.scaffold13107size2429.g35278"/>
</dbReference>
<evidence type="ECO:0000256" key="2">
    <source>
        <dbReference type="ARBA" id="ARBA00004651"/>
    </source>
</evidence>
<comment type="caution">
    <text evidence="12">Lacks conserved residue(s) required for the propagation of feature annotation.</text>
</comment>
<evidence type="ECO:0000256" key="11">
    <source>
        <dbReference type="ARBA" id="ARBA00023303"/>
    </source>
</evidence>
<protein>
    <recommendedName>
        <fullName evidence="12">Innexin</fullName>
    </recommendedName>
</protein>
<feature type="transmembrane region" description="Helical" evidence="12">
    <location>
        <begin position="80"/>
        <end position="102"/>
    </location>
</feature>
<organism evidence="13 14">
    <name type="scientific">Plectus sambesii</name>
    <dbReference type="NCBI Taxonomy" id="2011161"/>
    <lineage>
        <taxon>Eukaryota</taxon>
        <taxon>Metazoa</taxon>
        <taxon>Ecdysozoa</taxon>
        <taxon>Nematoda</taxon>
        <taxon>Chromadorea</taxon>
        <taxon>Plectida</taxon>
        <taxon>Plectina</taxon>
        <taxon>Plectoidea</taxon>
        <taxon>Plectidae</taxon>
        <taxon>Plectus</taxon>
    </lineage>
</organism>
<keyword evidence="4" id="KW-1003">Cell membrane</keyword>
<evidence type="ECO:0000313" key="13">
    <source>
        <dbReference type="Proteomes" id="UP000887566"/>
    </source>
</evidence>
<dbReference type="GO" id="GO:0005243">
    <property type="term" value="F:gap junction channel activity"/>
    <property type="evidence" value="ECO:0007669"/>
    <property type="project" value="TreeGrafter"/>
</dbReference>
<evidence type="ECO:0000256" key="3">
    <source>
        <dbReference type="ARBA" id="ARBA00022448"/>
    </source>
</evidence>
<dbReference type="PANTHER" id="PTHR11893">
    <property type="entry name" value="INNEXIN"/>
    <property type="match status" value="1"/>
</dbReference>
<evidence type="ECO:0000256" key="9">
    <source>
        <dbReference type="ARBA" id="ARBA00023065"/>
    </source>
</evidence>
<gene>
    <name evidence="12" type="primary">inx</name>
</gene>
<evidence type="ECO:0000256" key="7">
    <source>
        <dbReference type="ARBA" id="ARBA00022949"/>
    </source>
</evidence>
<evidence type="ECO:0000256" key="6">
    <source>
        <dbReference type="ARBA" id="ARBA00022868"/>
    </source>
</evidence>
<comment type="function">
    <text evidence="12">Structural component of the gap junctions.</text>
</comment>
<keyword evidence="5 12" id="KW-0812">Transmembrane</keyword>
<evidence type="ECO:0000256" key="4">
    <source>
        <dbReference type="ARBA" id="ARBA00022475"/>
    </source>
</evidence>
<comment type="similarity">
    <text evidence="12">Belongs to the pannexin family.</text>
</comment>
<keyword evidence="6" id="KW-0303">Gap junction</keyword>
<sequence length="122" mass="14104">MFFLDTFLKGLKPQFDDDIVDRLNYYYTPMLLVIFSLTLSAKQYVGQPIQCWVPAQFTGIPAKLSTLFLIESLISGYYQWVPFVLALQAILFYLPCLIWRLLNWQSGTLPQRAPFSLINATL</sequence>
<evidence type="ECO:0000256" key="5">
    <source>
        <dbReference type="ARBA" id="ARBA00022692"/>
    </source>
</evidence>
<keyword evidence="10 12" id="KW-0472">Membrane</keyword>
<keyword evidence="8 12" id="KW-1133">Transmembrane helix</keyword>
<reference evidence="14" key="1">
    <citation type="submission" date="2022-11" db="UniProtKB">
        <authorList>
            <consortium name="WormBaseParasite"/>
        </authorList>
    </citation>
    <scope>IDENTIFICATION</scope>
</reference>
<dbReference type="InterPro" id="IPR000990">
    <property type="entry name" value="Innexin"/>
</dbReference>
<evidence type="ECO:0000256" key="10">
    <source>
        <dbReference type="ARBA" id="ARBA00023136"/>
    </source>
</evidence>
<dbReference type="AlphaFoldDB" id="A0A914UY99"/>
<dbReference type="GO" id="GO:0005921">
    <property type="term" value="C:gap junction"/>
    <property type="evidence" value="ECO:0007669"/>
    <property type="project" value="UniProtKB-SubCell"/>
</dbReference>
<keyword evidence="13" id="KW-1185">Reference proteome</keyword>
<dbReference type="PROSITE" id="PS51013">
    <property type="entry name" value="PANNEXIN"/>
    <property type="match status" value="1"/>
</dbReference>
<dbReference type="GO" id="GO:0005886">
    <property type="term" value="C:plasma membrane"/>
    <property type="evidence" value="ECO:0007669"/>
    <property type="project" value="UniProtKB-SubCell"/>
</dbReference>